<keyword evidence="18" id="KW-0511">Multifunctional enzyme</keyword>
<keyword evidence="8" id="KW-0547">Nucleotide-binding</keyword>
<dbReference type="Proteomes" id="UP001597206">
    <property type="component" value="Unassembled WGS sequence"/>
</dbReference>
<keyword evidence="15" id="KW-0233">DNA recombination</keyword>
<keyword evidence="13" id="KW-0239">DNA-directed DNA polymerase</keyword>
<dbReference type="Pfam" id="PF04679">
    <property type="entry name" value="DNA_ligase_A_C"/>
    <property type="match status" value="1"/>
</dbReference>
<dbReference type="InterPro" id="IPR012310">
    <property type="entry name" value="DNA_ligase_ATP-dep_cent"/>
</dbReference>
<dbReference type="InterPro" id="IPR014143">
    <property type="entry name" value="NHEJ_ligase_prk"/>
</dbReference>
<gene>
    <name evidence="23" type="primary">ligD</name>
    <name evidence="23" type="ORF">ACFQ2T_11035</name>
</gene>
<keyword evidence="7" id="KW-0479">Metal-binding</keyword>
<evidence type="ECO:0000256" key="5">
    <source>
        <dbReference type="ARBA" id="ARBA00022695"/>
    </source>
</evidence>
<dbReference type="CDD" id="cd07906">
    <property type="entry name" value="Adenylation_DNA_ligase_LigD_LigC"/>
    <property type="match status" value="1"/>
</dbReference>
<evidence type="ECO:0000256" key="11">
    <source>
        <dbReference type="ARBA" id="ARBA00022839"/>
    </source>
</evidence>
<evidence type="ECO:0000256" key="12">
    <source>
        <dbReference type="ARBA" id="ARBA00022840"/>
    </source>
</evidence>
<evidence type="ECO:0000256" key="8">
    <source>
        <dbReference type="ARBA" id="ARBA00022741"/>
    </source>
</evidence>
<accession>A0ABW3PEQ5</accession>
<dbReference type="EC" id="6.5.1.1" evidence="2"/>
<evidence type="ECO:0000256" key="18">
    <source>
        <dbReference type="ARBA" id="ARBA00023268"/>
    </source>
</evidence>
<dbReference type="CDD" id="cd04862">
    <property type="entry name" value="PaeLigD_Pol_like"/>
    <property type="match status" value="1"/>
</dbReference>
<evidence type="ECO:0000256" key="10">
    <source>
        <dbReference type="ARBA" id="ARBA00022801"/>
    </source>
</evidence>
<evidence type="ECO:0000256" key="15">
    <source>
        <dbReference type="ARBA" id="ARBA00023172"/>
    </source>
</evidence>
<comment type="cofactor">
    <cofactor evidence="1">
        <name>Mn(2+)</name>
        <dbReference type="ChEBI" id="CHEBI:29035"/>
    </cofactor>
</comment>
<keyword evidence="3 23" id="KW-0436">Ligase</keyword>
<evidence type="ECO:0000256" key="9">
    <source>
        <dbReference type="ARBA" id="ARBA00022763"/>
    </source>
</evidence>
<keyword evidence="6" id="KW-0540">Nuclease</keyword>
<dbReference type="SUPFAM" id="SSF56091">
    <property type="entry name" value="DNA ligase/mRNA capping enzyme, catalytic domain"/>
    <property type="match status" value="1"/>
</dbReference>
<feature type="region of interest" description="Disordered" evidence="21">
    <location>
        <begin position="528"/>
        <end position="553"/>
    </location>
</feature>
<dbReference type="InterPro" id="IPR014144">
    <property type="entry name" value="LigD_PE_domain"/>
</dbReference>
<dbReference type="PROSITE" id="PS50160">
    <property type="entry name" value="DNA_LIGASE_A3"/>
    <property type="match status" value="1"/>
</dbReference>
<dbReference type="NCBIfam" id="TIGR02777">
    <property type="entry name" value="LigD_PE_dom"/>
    <property type="match status" value="1"/>
</dbReference>
<keyword evidence="4" id="KW-0808">Transferase</keyword>
<comment type="catalytic activity">
    <reaction evidence="20">
        <text>ATP + (deoxyribonucleotide)n-3'-hydroxyl + 5'-phospho-(deoxyribonucleotide)m = (deoxyribonucleotide)n+m + AMP + diphosphate.</text>
        <dbReference type="EC" id="6.5.1.1"/>
    </reaction>
</comment>
<keyword evidence="16" id="KW-0234">DNA repair</keyword>
<evidence type="ECO:0000256" key="13">
    <source>
        <dbReference type="ARBA" id="ARBA00022932"/>
    </source>
</evidence>
<dbReference type="InterPro" id="IPR012309">
    <property type="entry name" value="DNA_ligase_ATP-dep_C"/>
</dbReference>
<dbReference type="InterPro" id="IPR033651">
    <property type="entry name" value="PaeLigD_Pol-like"/>
</dbReference>
<evidence type="ECO:0000256" key="7">
    <source>
        <dbReference type="ARBA" id="ARBA00022723"/>
    </source>
</evidence>
<dbReference type="InterPro" id="IPR012340">
    <property type="entry name" value="NA-bd_OB-fold"/>
</dbReference>
<dbReference type="Pfam" id="PF21686">
    <property type="entry name" value="LigD_Prim-Pol"/>
    <property type="match status" value="1"/>
</dbReference>
<evidence type="ECO:0000256" key="14">
    <source>
        <dbReference type="ARBA" id="ARBA00023125"/>
    </source>
</evidence>
<evidence type="ECO:0000256" key="1">
    <source>
        <dbReference type="ARBA" id="ARBA00001936"/>
    </source>
</evidence>
<evidence type="ECO:0000256" key="20">
    <source>
        <dbReference type="ARBA" id="ARBA00034003"/>
    </source>
</evidence>
<keyword evidence="11" id="KW-0269">Exonuclease</keyword>
<keyword evidence="10" id="KW-0378">Hydrolase</keyword>
<dbReference type="InterPro" id="IPR014146">
    <property type="entry name" value="LigD_ligase_dom"/>
</dbReference>
<keyword evidence="12" id="KW-0067">ATP-binding</keyword>
<evidence type="ECO:0000256" key="4">
    <source>
        <dbReference type="ARBA" id="ARBA00022679"/>
    </source>
</evidence>
<dbReference type="NCBIfam" id="TIGR02778">
    <property type="entry name" value="ligD_pol"/>
    <property type="match status" value="1"/>
</dbReference>
<dbReference type="CDD" id="cd07971">
    <property type="entry name" value="OBF_DNA_ligase_LigD"/>
    <property type="match status" value="1"/>
</dbReference>
<dbReference type="NCBIfam" id="NF004628">
    <property type="entry name" value="PRK05972.1"/>
    <property type="match status" value="1"/>
</dbReference>
<organism evidence="23 24">
    <name type="scientific">Methylophilus flavus</name>
    <dbReference type="NCBI Taxonomy" id="640084"/>
    <lineage>
        <taxon>Bacteria</taxon>
        <taxon>Pseudomonadati</taxon>
        <taxon>Pseudomonadota</taxon>
        <taxon>Betaproteobacteria</taxon>
        <taxon>Nitrosomonadales</taxon>
        <taxon>Methylophilaceae</taxon>
        <taxon>Methylophilus</taxon>
    </lineage>
</organism>
<dbReference type="Pfam" id="PF01068">
    <property type="entry name" value="DNA_ligase_A_M"/>
    <property type="match status" value="1"/>
</dbReference>
<evidence type="ECO:0000256" key="17">
    <source>
        <dbReference type="ARBA" id="ARBA00023211"/>
    </source>
</evidence>
<dbReference type="NCBIfam" id="TIGR02776">
    <property type="entry name" value="NHEJ_ligase_prk"/>
    <property type="match status" value="1"/>
</dbReference>
<sequence length="855" mass="93782">MGLQQYWKKRDFNITSEPRGQVGSSGEQLLFFIQKHHARNLHYDFRLELEGTLKSWAVPKGPSLDPADKRLAVEVEDHPIAYGRFEGDIPTGQYGAGHVMLWDKGSWEPIGDPVKGYKNGSLKFYLHGHKLQGKWALVRMKGAAAGKDNKANWLLIKEQDSESRSGKDAHITETAAGSVSAIPDTNTHAPNPNPSTHSPAKTTTKNAKTSTRIAMPATFQPQLATLATHVPAGEHWLAELKYDGYRALTRIENGSVNMFTRQGHNWSAKWPALVKALAALPADSAWLDGEVAAIGPDGHVSFQLLQNAMRLGHDAKLVYFVFDLMYLDGHDLTQLPLSDRKELLRTLLGNQDAQSPVHFSDDISGHTEEVFRQACVHGQEGVVVKDAQSPYVQQRSADWLKIKCGMRQEFVVAGYTDPAGSRDLFGALLIGTYDEEGHLRYAGRVGTGFNGDSLKMIAANFPKLGASKPAFANPPSGRDAIGVHWLKPVLVAEVKFAQWTSGGLARHASFVGLRDDKPAKLIRQEIAEKPAQTASAPPSISASPASSKAGPLRQAASTGSHIAGIKLSNAAKILYAEDGYTKRDVARHYVDVADWILPYLQDRPLSIVRCPDGYDKTCFFQKHVSKDNHRHVQAIQLDPANKAAEYFVANQLPAIIELVQLGVLELHTWGSRYPVTALADRLIFDLDPGPGLAWEKVTEAALLLRGLLEEVDLQCFVKTTGGKGLHVEVPIKAEYPWDVIKAFAHGVADYLEAQIPDRFTASISKKKREGRIFIDYLRNSSGATAIAPYSTRARAGAPVATPLAWEEVGAGIQADTFNITNISERLSGLANDPWKHYLGSKQQLTPNIIKLFSKS</sequence>
<evidence type="ECO:0000256" key="3">
    <source>
        <dbReference type="ARBA" id="ARBA00022598"/>
    </source>
</evidence>
<dbReference type="RefSeq" id="WP_379034373.1">
    <property type="nucleotide sequence ID" value="NZ_JBHTLN010000002.1"/>
</dbReference>
<dbReference type="GO" id="GO:0003910">
    <property type="term" value="F:DNA ligase (ATP) activity"/>
    <property type="evidence" value="ECO:0007669"/>
    <property type="project" value="UniProtKB-EC"/>
</dbReference>
<evidence type="ECO:0000256" key="2">
    <source>
        <dbReference type="ARBA" id="ARBA00012727"/>
    </source>
</evidence>
<dbReference type="Gene3D" id="2.40.50.140">
    <property type="entry name" value="Nucleic acid-binding proteins"/>
    <property type="match status" value="1"/>
</dbReference>
<dbReference type="Gene3D" id="3.90.920.10">
    <property type="entry name" value="DNA primase, PRIM domain"/>
    <property type="match status" value="1"/>
</dbReference>
<dbReference type="PANTHER" id="PTHR42705">
    <property type="entry name" value="BIFUNCTIONAL NON-HOMOLOGOUS END JOINING PROTEIN LIGD"/>
    <property type="match status" value="1"/>
</dbReference>
<evidence type="ECO:0000313" key="24">
    <source>
        <dbReference type="Proteomes" id="UP001597206"/>
    </source>
</evidence>
<protein>
    <recommendedName>
        <fullName evidence="2">DNA ligase (ATP)</fullName>
        <ecNumber evidence="2">6.5.1.1</ecNumber>
    </recommendedName>
    <alternativeName>
        <fullName evidence="19">NHEJ DNA polymerase</fullName>
    </alternativeName>
</protein>
<dbReference type="Gene3D" id="3.30.1490.70">
    <property type="match status" value="1"/>
</dbReference>
<evidence type="ECO:0000256" key="16">
    <source>
        <dbReference type="ARBA" id="ARBA00023204"/>
    </source>
</evidence>
<dbReference type="Pfam" id="PF13298">
    <property type="entry name" value="LigD_N"/>
    <property type="match status" value="1"/>
</dbReference>
<keyword evidence="5" id="KW-0548">Nucleotidyltransferase</keyword>
<keyword evidence="17" id="KW-0464">Manganese</keyword>
<feature type="compositionally biased region" description="Low complexity" evidence="21">
    <location>
        <begin position="530"/>
        <end position="551"/>
    </location>
</feature>
<feature type="compositionally biased region" description="Low complexity" evidence="21">
    <location>
        <begin position="200"/>
        <end position="209"/>
    </location>
</feature>
<dbReference type="PANTHER" id="PTHR42705:SF2">
    <property type="entry name" value="BIFUNCTIONAL NON-HOMOLOGOUS END JOINING PROTEIN LIGD"/>
    <property type="match status" value="1"/>
</dbReference>
<dbReference type="Gene3D" id="3.30.470.30">
    <property type="entry name" value="DNA ligase/mRNA capping enzyme"/>
    <property type="match status" value="1"/>
</dbReference>
<evidence type="ECO:0000256" key="19">
    <source>
        <dbReference type="ARBA" id="ARBA00029943"/>
    </source>
</evidence>
<dbReference type="NCBIfam" id="TIGR02779">
    <property type="entry name" value="NHEJ_ligase_lig"/>
    <property type="match status" value="1"/>
</dbReference>
<feature type="region of interest" description="Disordered" evidence="21">
    <location>
        <begin position="176"/>
        <end position="209"/>
    </location>
</feature>
<proteinExistence type="predicted"/>
<feature type="domain" description="ATP-dependent DNA ligase family profile" evidence="22">
    <location>
        <begin position="314"/>
        <end position="437"/>
    </location>
</feature>
<dbReference type="InterPro" id="IPR052171">
    <property type="entry name" value="NHEJ_LigD"/>
</dbReference>
<evidence type="ECO:0000256" key="21">
    <source>
        <dbReference type="SAM" id="MobiDB-lite"/>
    </source>
</evidence>
<evidence type="ECO:0000256" key="6">
    <source>
        <dbReference type="ARBA" id="ARBA00022722"/>
    </source>
</evidence>
<comment type="caution">
    <text evidence="23">The sequence shown here is derived from an EMBL/GenBank/DDBJ whole genome shotgun (WGS) entry which is preliminary data.</text>
</comment>
<evidence type="ECO:0000259" key="22">
    <source>
        <dbReference type="PROSITE" id="PS50160"/>
    </source>
</evidence>
<name>A0ABW3PEQ5_9PROT</name>
<feature type="compositionally biased region" description="Polar residues" evidence="21">
    <location>
        <begin position="183"/>
        <end position="199"/>
    </location>
</feature>
<keyword evidence="24" id="KW-1185">Reference proteome</keyword>
<dbReference type="InterPro" id="IPR014145">
    <property type="entry name" value="LigD_pol_dom"/>
</dbReference>
<keyword evidence="14" id="KW-0238">DNA-binding</keyword>
<evidence type="ECO:0000313" key="23">
    <source>
        <dbReference type="EMBL" id="MFD1123041.1"/>
    </source>
</evidence>
<reference evidence="24" key="1">
    <citation type="journal article" date="2019" name="Int. J. Syst. Evol. Microbiol.">
        <title>The Global Catalogue of Microorganisms (GCM) 10K type strain sequencing project: providing services to taxonomists for standard genome sequencing and annotation.</title>
        <authorList>
            <consortium name="The Broad Institute Genomics Platform"/>
            <consortium name="The Broad Institute Genome Sequencing Center for Infectious Disease"/>
            <person name="Wu L."/>
            <person name="Ma J."/>
        </authorList>
    </citation>
    <scope>NUCLEOTIDE SEQUENCE [LARGE SCALE GENOMIC DNA]</scope>
    <source>
        <strain evidence="24">CCUG 58411</strain>
    </source>
</reference>
<dbReference type="SUPFAM" id="SSF50249">
    <property type="entry name" value="Nucleic acid-binding proteins"/>
    <property type="match status" value="1"/>
</dbReference>
<dbReference type="EMBL" id="JBHTLN010000002">
    <property type="protein sequence ID" value="MFD1123041.1"/>
    <property type="molecule type" value="Genomic_DNA"/>
</dbReference>
<keyword evidence="9" id="KW-0227">DNA damage</keyword>